<dbReference type="PANTHER" id="PTHR33734:SF22">
    <property type="entry name" value="MEMBRANE-BOUND LYTIC MUREIN TRANSGLYCOSYLASE D"/>
    <property type="match status" value="1"/>
</dbReference>
<dbReference type="InterPro" id="IPR018392">
    <property type="entry name" value="LysM"/>
</dbReference>
<name>A0A2P8R016_9BACT</name>
<dbReference type="Gene3D" id="1.10.530.10">
    <property type="match status" value="1"/>
</dbReference>
<dbReference type="InterPro" id="IPR036779">
    <property type="entry name" value="LysM_dom_sf"/>
</dbReference>
<dbReference type="SMART" id="SM00257">
    <property type="entry name" value="LysM"/>
    <property type="match status" value="2"/>
</dbReference>
<evidence type="ECO:0000313" key="2">
    <source>
        <dbReference type="EMBL" id="PSM51830.1"/>
    </source>
</evidence>
<evidence type="ECO:0000313" key="3">
    <source>
        <dbReference type="Proteomes" id="UP000240535"/>
    </source>
</evidence>
<dbReference type="Gene3D" id="3.10.350.10">
    <property type="entry name" value="LysM domain"/>
    <property type="match status" value="2"/>
</dbReference>
<dbReference type="Pfam" id="PF01464">
    <property type="entry name" value="SLT"/>
    <property type="match status" value="1"/>
</dbReference>
<feature type="domain" description="LysM" evidence="1">
    <location>
        <begin position="308"/>
        <end position="351"/>
    </location>
</feature>
<reference evidence="3" key="1">
    <citation type="submission" date="2017-10" db="EMBL/GenBank/DDBJ databases">
        <title>Campylobacter species from seals.</title>
        <authorList>
            <person name="Gilbert M.J."/>
            <person name="Zomer A.L."/>
            <person name="Timmerman A.J."/>
            <person name="Duim B."/>
            <person name="Wagenaar J.A."/>
        </authorList>
    </citation>
    <scope>NUCLEOTIDE SEQUENCE [LARGE SCALE GENOMIC DNA]</scope>
    <source>
        <strain evidence="3">17S00004-5</strain>
    </source>
</reference>
<proteinExistence type="predicted"/>
<keyword evidence="3" id="KW-1185">Reference proteome</keyword>
<dbReference type="InterPro" id="IPR008258">
    <property type="entry name" value="Transglycosylase_SLT_dom_1"/>
</dbReference>
<sequence length="403" mass="46030">MKFLLKLIAISTLAIALKANTDSANYKSKLILHEILYDFNIKNTKENMDILSSIQDSIKDRDLRDFKTIIQNSPENVSIVQNELANIEAPYFLLYLAMVESKFLNRATSNMRAGGMWQFMPSTARAFGLRVNKDVDERRDPFASTDTAFEYLDFLNAQFNKWYVSLMAYNCGDGCMRKVIRHGDSDDFSTILLSSKTPKETKNFIKRIIKYSIISKREDSKQLLSSLESRYKLEKVMVKPGTKLYSVSNSINLDLKIMQQYNLHIKNGEAPRGSEGYYFYIPEDKLELYALNYIGKVIKDEKNSSKFQTYKVAKNDTLSSIANRLGTTIKELKAANNLKNSFIKVDQELKIPVASFEPQKYKVKKGDTLLALASKFNVDKKDIIKNNNIKNQILVAGDTIVIP</sequence>
<dbReference type="Pfam" id="PF01476">
    <property type="entry name" value="LysM"/>
    <property type="match status" value="2"/>
</dbReference>
<accession>A0A2P8R016</accession>
<dbReference type="InterPro" id="IPR023346">
    <property type="entry name" value="Lysozyme-like_dom_sf"/>
</dbReference>
<dbReference type="CDD" id="cd16894">
    <property type="entry name" value="MltD-like"/>
    <property type="match status" value="1"/>
</dbReference>
<dbReference type="Proteomes" id="UP000240535">
    <property type="component" value="Unassembled WGS sequence"/>
</dbReference>
<dbReference type="AlphaFoldDB" id="A0A2P8R016"/>
<evidence type="ECO:0000259" key="1">
    <source>
        <dbReference type="PROSITE" id="PS51782"/>
    </source>
</evidence>
<dbReference type="EMBL" id="PDHH01000005">
    <property type="protein sequence ID" value="PSM51830.1"/>
    <property type="molecule type" value="Genomic_DNA"/>
</dbReference>
<organism evidence="2 3">
    <name type="scientific">Campylobacter blaseri</name>
    <dbReference type="NCBI Taxonomy" id="2042961"/>
    <lineage>
        <taxon>Bacteria</taxon>
        <taxon>Pseudomonadati</taxon>
        <taxon>Campylobacterota</taxon>
        <taxon>Epsilonproteobacteria</taxon>
        <taxon>Campylobacterales</taxon>
        <taxon>Campylobacteraceae</taxon>
        <taxon>Campylobacter</taxon>
    </lineage>
</organism>
<dbReference type="SUPFAM" id="SSF54106">
    <property type="entry name" value="LysM domain"/>
    <property type="match status" value="2"/>
</dbReference>
<protein>
    <submittedName>
        <fullName evidence="2">Lytic transglycosylase</fullName>
    </submittedName>
</protein>
<gene>
    <name evidence="2" type="ORF">CQ405_06815</name>
</gene>
<dbReference type="PANTHER" id="PTHR33734">
    <property type="entry name" value="LYSM DOMAIN-CONTAINING GPI-ANCHORED PROTEIN 2"/>
    <property type="match status" value="1"/>
</dbReference>
<dbReference type="CDD" id="cd00118">
    <property type="entry name" value="LysM"/>
    <property type="match status" value="2"/>
</dbReference>
<dbReference type="SUPFAM" id="SSF53955">
    <property type="entry name" value="Lysozyme-like"/>
    <property type="match status" value="1"/>
</dbReference>
<comment type="caution">
    <text evidence="2">The sequence shown here is derived from an EMBL/GenBank/DDBJ whole genome shotgun (WGS) entry which is preliminary data.</text>
</comment>
<dbReference type="PROSITE" id="PS51782">
    <property type="entry name" value="LYSM"/>
    <property type="match status" value="2"/>
</dbReference>
<dbReference type="GO" id="GO:0008932">
    <property type="term" value="F:lytic endotransglycosylase activity"/>
    <property type="evidence" value="ECO:0007669"/>
    <property type="project" value="TreeGrafter"/>
</dbReference>
<dbReference type="RefSeq" id="WP_106871996.1">
    <property type="nucleotide sequence ID" value="NZ_CP053841.1"/>
</dbReference>
<dbReference type="OrthoDB" id="9815002at2"/>
<feature type="domain" description="LysM" evidence="1">
    <location>
        <begin position="359"/>
        <end position="402"/>
    </location>
</feature>